<protein>
    <recommendedName>
        <fullName evidence="9">Lipoprotein signal peptidase</fullName>
        <ecNumber evidence="9">3.4.23.36</ecNumber>
    </recommendedName>
    <alternativeName>
        <fullName evidence="9">Prolipoprotein signal peptidase</fullName>
    </alternativeName>
    <alternativeName>
        <fullName evidence="9">Signal peptidase II</fullName>
        <shortName evidence="9">SPase II</shortName>
    </alternativeName>
</protein>
<comment type="similarity">
    <text evidence="1 9 11">Belongs to the peptidase A8 family.</text>
</comment>
<dbReference type="GO" id="GO:0004190">
    <property type="term" value="F:aspartic-type endopeptidase activity"/>
    <property type="evidence" value="ECO:0007669"/>
    <property type="project" value="UniProtKB-UniRule"/>
</dbReference>
<evidence type="ECO:0000256" key="1">
    <source>
        <dbReference type="ARBA" id="ARBA00006139"/>
    </source>
</evidence>
<evidence type="ECO:0000256" key="7">
    <source>
        <dbReference type="ARBA" id="ARBA00022989"/>
    </source>
</evidence>
<dbReference type="GO" id="GO:0006508">
    <property type="term" value="P:proteolysis"/>
    <property type="evidence" value="ECO:0007669"/>
    <property type="project" value="UniProtKB-KW"/>
</dbReference>
<dbReference type="GO" id="GO:0005886">
    <property type="term" value="C:plasma membrane"/>
    <property type="evidence" value="ECO:0007669"/>
    <property type="project" value="UniProtKB-SubCell"/>
</dbReference>
<dbReference type="HAMAP" id="MF_00161">
    <property type="entry name" value="LspA"/>
    <property type="match status" value="1"/>
</dbReference>
<gene>
    <name evidence="9" type="primary">lspA</name>
    <name evidence="12" type="ORF">SY83_15160</name>
</gene>
<evidence type="ECO:0000256" key="5">
    <source>
        <dbReference type="ARBA" id="ARBA00022750"/>
    </source>
</evidence>
<evidence type="ECO:0000256" key="4">
    <source>
        <dbReference type="ARBA" id="ARBA00022692"/>
    </source>
</evidence>
<dbReference type="RefSeq" id="WP_068607963.1">
    <property type="nucleotide sequence ID" value="NZ_CP011388.1"/>
</dbReference>
<organism evidence="12 13">
    <name type="scientific">Paenibacillus swuensis</name>
    <dbReference type="NCBI Taxonomy" id="1178515"/>
    <lineage>
        <taxon>Bacteria</taxon>
        <taxon>Bacillati</taxon>
        <taxon>Bacillota</taxon>
        <taxon>Bacilli</taxon>
        <taxon>Bacillales</taxon>
        <taxon>Paenibacillaceae</taxon>
        <taxon>Paenibacillus</taxon>
    </lineage>
</organism>
<dbReference type="OrthoDB" id="9810259at2"/>
<feature type="active site" evidence="9">
    <location>
        <position position="139"/>
    </location>
</feature>
<evidence type="ECO:0000256" key="10">
    <source>
        <dbReference type="RuleBase" id="RU000594"/>
    </source>
</evidence>
<evidence type="ECO:0000256" key="8">
    <source>
        <dbReference type="ARBA" id="ARBA00023136"/>
    </source>
</evidence>
<dbReference type="STRING" id="1178515.SY83_15160"/>
<sequence>MYKFYGISILILALDQFTKWLIKSNLELQEQVQVLGEFFVITSHRNRGAAFGILQDQRWFFILITIVILAGLIWYLNRLLKEGKKLLPTALSLILGGALGNFIDRALYGEVVDFFQFTFDFSLAGKSVYYVYPIFNVADMAIVIGVGLIIVDSLMAWRNEKRGMVNDASNR</sequence>
<keyword evidence="8 9" id="KW-0472">Membrane</keyword>
<name>A0A172TK00_9BACL</name>
<dbReference type="PRINTS" id="PR00781">
    <property type="entry name" value="LIPOSIGPTASE"/>
</dbReference>
<evidence type="ECO:0000256" key="2">
    <source>
        <dbReference type="ARBA" id="ARBA00022475"/>
    </source>
</evidence>
<dbReference type="Proteomes" id="UP000076927">
    <property type="component" value="Chromosome"/>
</dbReference>
<dbReference type="AlphaFoldDB" id="A0A172TK00"/>
<feature type="transmembrane region" description="Helical" evidence="9">
    <location>
        <begin position="59"/>
        <end position="77"/>
    </location>
</feature>
<comment type="function">
    <text evidence="9 10">This protein specifically catalyzes the removal of signal peptides from prolipoproteins.</text>
</comment>
<dbReference type="PANTHER" id="PTHR33695">
    <property type="entry name" value="LIPOPROTEIN SIGNAL PEPTIDASE"/>
    <property type="match status" value="1"/>
</dbReference>
<dbReference type="PATRIC" id="fig|1178515.4.peg.3047"/>
<dbReference type="InterPro" id="IPR001872">
    <property type="entry name" value="Peptidase_A8"/>
</dbReference>
<dbReference type="EC" id="3.4.23.36" evidence="9"/>
<dbReference type="KEGG" id="pswu:SY83_15160"/>
<evidence type="ECO:0000313" key="12">
    <source>
        <dbReference type="EMBL" id="ANE47389.1"/>
    </source>
</evidence>
<keyword evidence="6 9" id="KW-0378">Hydrolase</keyword>
<evidence type="ECO:0000313" key="13">
    <source>
        <dbReference type="Proteomes" id="UP000076927"/>
    </source>
</evidence>
<evidence type="ECO:0000256" key="9">
    <source>
        <dbReference type="HAMAP-Rule" id="MF_00161"/>
    </source>
</evidence>
<dbReference type="NCBIfam" id="TIGR00077">
    <property type="entry name" value="lspA"/>
    <property type="match status" value="1"/>
</dbReference>
<evidence type="ECO:0000256" key="6">
    <source>
        <dbReference type="ARBA" id="ARBA00022801"/>
    </source>
</evidence>
<keyword evidence="4 9" id="KW-0812">Transmembrane</keyword>
<feature type="active site" evidence="9">
    <location>
        <position position="113"/>
    </location>
</feature>
<evidence type="ECO:0000256" key="3">
    <source>
        <dbReference type="ARBA" id="ARBA00022670"/>
    </source>
</evidence>
<keyword evidence="13" id="KW-1185">Reference proteome</keyword>
<accession>A0A172TK00</accession>
<dbReference type="PROSITE" id="PS00855">
    <property type="entry name" value="SPASE_II"/>
    <property type="match status" value="1"/>
</dbReference>
<dbReference type="EMBL" id="CP011388">
    <property type="protein sequence ID" value="ANE47389.1"/>
    <property type="molecule type" value="Genomic_DNA"/>
</dbReference>
<keyword evidence="3 9" id="KW-0645">Protease</keyword>
<comment type="catalytic activity">
    <reaction evidence="9 10">
        <text>Release of signal peptides from bacterial membrane prolipoproteins. Hydrolyzes -Xaa-Yaa-Zaa-|-(S,diacylglyceryl)Cys-, in which Xaa is hydrophobic (preferably Leu), and Yaa (Ala or Ser) and Zaa (Gly or Ala) have small, neutral side chains.</text>
        <dbReference type="EC" id="3.4.23.36"/>
    </reaction>
</comment>
<dbReference type="Pfam" id="PF01252">
    <property type="entry name" value="Peptidase_A8"/>
    <property type="match status" value="1"/>
</dbReference>
<keyword evidence="5 9" id="KW-0064">Aspartyl protease</keyword>
<keyword evidence="7 9" id="KW-1133">Transmembrane helix</keyword>
<comment type="subcellular location">
    <subcellularLocation>
        <location evidence="9">Cell membrane</location>
        <topology evidence="9">Multi-pass membrane protein</topology>
    </subcellularLocation>
</comment>
<keyword evidence="2 9" id="KW-1003">Cell membrane</keyword>
<comment type="caution">
    <text evidence="9">Lacks conserved residue(s) required for the propagation of feature annotation.</text>
</comment>
<dbReference type="UniPathway" id="UPA00665"/>
<evidence type="ECO:0000256" key="11">
    <source>
        <dbReference type="RuleBase" id="RU004181"/>
    </source>
</evidence>
<reference evidence="12 13" key="1">
    <citation type="submission" date="2015-01" db="EMBL/GenBank/DDBJ databases">
        <title>Paenibacillus swuensis/DY6/whole genome sequencing.</title>
        <authorList>
            <person name="Kim M.K."/>
            <person name="Srinivasan S."/>
            <person name="Lee J.-J."/>
        </authorList>
    </citation>
    <scope>NUCLEOTIDE SEQUENCE [LARGE SCALE GENOMIC DNA]</scope>
    <source>
        <strain evidence="12 13">DY6</strain>
    </source>
</reference>
<dbReference type="PANTHER" id="PTHR33695:SF1">
    <property type="entry name" value="LIPOPROTEIN SIGNAL PEPTIDASE"/>
    <property type="match status" value="1"/>
</dbReference>
<feature type="transmembrane region" description="Helical" evidence="9">
    <location>
        <begin position="89"/>
        <end position="108"/>
    </location>
</feature>
<feature type="transmembrane region" description="Helical" evidence="9">
    <location>
        <begin position="128"/>
        <end position="151"/>
    </location>
</feature>
<proteinExistence type="inferred from homology"/>
<comment type="pathway">
    <text evidence="9">Protein modification; lipoprotein biosynthesis (signal peptide cleavage).</text>
</comment>